<dbReference type="EMBL" id="BAABHO010000040">
    <property type="protein sequence ID" value="GAA4801559.1"/>
    <property type="molecule type" value="Genomic_DNA"/>
</dbReference>
<keyword evidence="1" id="KW-0560">Oxidoreductase</keyword>
<dbReference type="PANTHER" id="PTHR43476:SF5">
    <property type="entry name" value="FAD-DEPENDENT MONOOXYGENASE"/>
    <property type="match status" value="1"/>
</dbReference>
<dbReference type="Pfam" id="PF01494">
    <property type="entry name" value="FAD_binding_3"/>
    <property type="match status" value="1"/>
</dbReference>
<keyword evidence="4" id="KW-1185">Reference proteome</keyword>
<organism evidence="3 4">
    <name type="scientific">Actinomycetospora chlora</name>
    <dbReference type="NCBI Taxonomy" id="663608"/>
    <lineage>
        <taxon>Bacteria</taxon>
        <taxon>Bacillati</taxon>
        <taxon>Actinomycetota</taxon>
        <taxon>Actinomycetes</taxon>
        <taxon>Pseudonocardiales</taxon>
        <taxon>Pseudonocardiaceae</taxon>
        <taxon>Actinomycetospora</taxon>
    </lineage>
</organism>
<dbReference type="SUPFAM" id="SSF51905">
    <property type="entry name" value="FAD/NAD(P)-binding domain"/>
    <property type="match status" value="1"/>
</dbReference>
<reference evidence="4" key="1">
    <citation type="journal article" date="2019" name="Int. J. Syst. Evol. Microbiol.">
        <title>The Global Catalogue of Microorganisms (GCM) 10K type strain sequencing project: providing services to taxonomists for standard genome sequencing and annotation.</title>
        <authorList>
            <consortium name="The Broad Institute Genomics Platform"/>
            <consortium name="The Broad Institute Genome Sequencing Center for Infectious Disease"/>
            <person name="Wu L."/>
            <person name="Ma J."/>
        </authorList>
    </citation>
    <scope>NUCLEOTIDE SEQUENCE [LARGE SCALE GENOMIC DNA]</scope>
    <source>
        <strain evidence="4">JCM 17979</strain>
    </source>
</reference>
<dbReference type="PRINTS" id="PR00420">
    <property type="entry name" value="RNGMNOXGNASE"/>
</dbReference>
<dbReference type="Proteomes" id="UP001500928">
    <property type="component" value="Unassembled WGS sequence"/>
</dbReference>
<protein>
    <submittedName>
        <fullName evidence="3">FAD-dependent oxidoreductase</fullName>
    </submittedName>
</protein>
<dbReference type="PANTHER" id="PTHR43476">
    <property type="entry name" value="3-(3-HYDROXY-PHENYL)PROPIONATE/3-HYDROXYCINNAMIC ACID HYDROXYLASE"/>
    <property type="match status" value="1"/>
</dbReference>
<proteinExistence type="predicted"/>
<dbReference type="Gene3D" id="3.50.50.60">
    <property type="entry name" value="FAD/NAD(P)-binding domain"/>
    <property type="match status" value="2"/>
</dbReference>
<name>A0ABP9BX19_9PSEU</name>
<evidence type="ECO:0000259" key="2">
    <source>
        <dbReference type="Pfam" id="PF01494"/>
    </source>
</evidence>
<gene>
    <name evidence="3" type="ORF">GCM10023200_43070</name>
</gene>
<evidence type="ECO:0000256" key="1">
    <source>
        <dbReference type="ARBA" id="ARBA00023002"/>
    </source>
</evidence>
<dbReference type="InterPro" id="IPR002938">
    <property type="entry name" value="FAD-bd"/>
</dbReference>
<comment type="caution">
    <text evidence="3">The sequence shown here is derived from an EMBL/GenBank/DDBJ whole genome shotgun (WGS) entry which is preliminary data.</text>
</comment>
<evidence type="ECO:0000313" key="3">
    <source>
        <dbReference type="EMBL" id="GAA4801559.1"/>
    </source>
</evidence>
<accession>A0ABP9BX19</accession>
<dbReference type="InterPro" id="IPR050631">
    <property type="entry name" value="PheA/TfdB_FAD_monoxygenase"/>
</dbReference>
<sequence length="407" mass="43277">MSDVVVVGGGPGGVLLTYLLARGGASVTLLESRRDFARRFRGDTLAPGVLEYLDTLGLAEPLLDEVPHTRSDAFRWHTAERTWTLVDYRGASRRFPFYALIPQAEFLPWLADHARAHGAEILMGARFSTLRHDGDGRVSGVVYTVDAVEHELDAALVVGADGRNSKVRAASGIAATELGASLDILWHALPRRAEDPVYSGLDLFGTPTGSVALLDQGEDWQLGWTIRAGSLPDVRARGVDALRDAAVGVLPWLEGRLDDLGDVSDLTLLPVRITTVDTWSRPGLVLLGDAAHVISPVGGNGINLALADAADLANRLVGPLRRTPPDPAQLDAAAAGLEASRRPAVEREQQGQVRTERAAAARIAAGDDGPPTVLRALARVPGFPRLAGRRNRVDVPAPVEVIATGVP</sequence>
<feature type="domain" description="FAD-binding" evidence="2">
    <location>
        <begin position="2"/>
        <end position="323"/>
    </location>
</feature>
<evidence type="ECO:0000313" key="4">
    <source>
        <dbReference type="Proteomes" id="UP001500928"/>
    </source>
</evidence>
<dbReference type="RefSeq" id="WP_345420080.1">
    <property type="nucleotide sequence ID" value="NZ_BAABHO010000040.1"/>
</dbReference>
<dbReference type="InterPro" id="IPR036188">
    <property type="entry name" value="FAD/NAD-bd_sf"/>
</dbReference>